<proteinExistence type="predicted"/>
<evidence type="ECO:0000256" key="1">
    <source>
        <dbReference type="SAM" id="SignalP"/>
    </source>
</evidence>
<dbReference type="PROSITE" id="PS51257">
    <property type="entry name" value="PROKAR_LIPOPROTEIN"/>
    <property type="match status" value="1"/>
</dbReference>
<organism evidence="2 3">
    <name type="scientific">Aquimarina celericrescens</name>
    <dbReference type="NCBI Taxonomy" id="1964542"/>
    <lineage>
        <taxon>Bacteria</taxon>
        <taxon>Pseudomonadati</taxon>
        <taxon>Bacteroidota</taxon>
        <taxon>Flavobacteriia</taxon>
        <taxon>Flavobacteriales</taxon>
        <taxon>Flavobacteriaceae</taxon>
        <taxon>Aquimarina</taxon>
    </lineage>
</organism>
<feature type="signal peptide" evidence="1">
    <location>
        <begin position="1"/>
        <end position="20"/>
    </location>
</feature>
<dbReference type="RefSeq" id="WP_378319747.1">
    <property type="nucleotide sequence ID" value="NZ_JBHUHY010000004.1"/>
</dbReference>
<accession>A0ABW5AUS8</accession>
<evidence type="ECO:0000313" key="3">
    <source>
        <dbReference type="Proteomes" id="UP001597344"/>
    </source>
</evidence>
<keyword evidence="3" id="KW-1185">Reference proteome</keyword>
<sequence length="151" mass="16968">MKTIKFFSVFICAVMFFLSCENDSTEFQEDLTNTQQIELQGDSKSLNERTSCNYNTAILDEYIDGTQSGANIVYLFTNGNFPNGTTYEWLITRQNGLTQSYEASTDNPRAVSASSSNKIIRARVTARYQECSRTFLKTFIQPIPNGSGGFN</sequence>
<evidence type="ECO:0000313" key="2">
    <source>
        <dbReference type="EMBL" id="MFD2186748.1"/>
    </source>
</evidence>
<gene>
    <name evidence="2" type="ORF">ACFSJT_08085</name>
</gene>
<feature type="chain" id="PRO_5046244052" description="Lipoprotein" evidence="1">
    <location>
        <begin position="21"/>
        <end position="151"/>
    </location>
</feature>
<name>A0ABW5AUS8_9FLAO</name>
<reference evidence="3" key="1">
    <citation type="journal article" date="2019" name="Int. J. Syst. Evol. Microbiol.">
        <title>The Global Catalogue of Microorganisms (GCM) 10K type strain sequencing project: providing services to taxonomists for standard genome sequencing and annotation.</title>
        <authorList>
            <consortium name="The Broad Institute Genomics Platform"/>
            <consortium name="The Broad Institute Genome Sequencing Center for Infectious Disease"/>
            <person name="Wu L."/>
            <person name="Ma J."/>
        </authorList>
    </citation>
    <scope>NUCLEOTIDE SEQUENCE [LARGE SCALE GENOMIC DNA]</scope>
    <source>
        <strain evidence="3">DT92</strain>
    </source>
</reference>
<dbReference type="EMBL" id="JBHUHY010000004">
    <property type="protein sequence ID" value="MFD2186748.1"/>
    <property type="molecule type" value="Genomic_DNA"/>
</dbReference>
<evidence type="ECO:0008006" key="4">
    <source>
        <dbReference type="Google" id="ProtNLM"/>
    </source>
</evidence>
<keyword evidence="1" id="KW-0732">Signal</keyword>
<protein>
    <recommendedName>
        <fullName evidence="4">Lipoprotein</fullName>
    </recommendedName>
</protein>
<dbReference type="Proteomes" id="UP001597344">
    <property type="component" value="Unassembled WGS sequence"/>
</dbReference>
<comment type="caution">
    <text evidence="2">The sequence shown here is derived from an EMBL/GenBank/DDBJ whole genome shotgun (WGS) entry which is preliminary data.</text>
</comment>